<dbReference type="STRING" id="41427.A0A182J723"/>
<evidence type="ECO:0000313" key="1">
    <source>
        <dbReference type="EnsemblMetazoa" id="AATE012599-PA.1"/>
    </source>
</evidence>
<accession>A0A182J723</accession>
<dbReference type="AlphaFoldDB" id="A0A182J723"/>
<protein>
    <submittedName>
        <fullName evidence="1">Uncharacterized protein</fullName>
    </submittedName>
</protein>
<reference evidence="1" key="1">
    <citation type="submission" date="2022-08" db="UniProtKB">
        <authorList>
            <consortium name="EnsemblMetazoa"/>
        </authorList>
    </citation>
    <scope>IDENTIFICATION</scope>
    <source>
        <strain evidence="1">EBRO</strain>
    </source>
</reference>
<proteinExistence type="predicted"/>
<sequence>MYYDYHSYSCYYYYCSHLVMAVALGAQMVGANFPFSWQVNPAASTSLTLERGHRSGTFGQLPEEATTHRPTPGHRKSWMLGWLMCKTVPYIQGVSVAASVYSLIAVSLDRIFSGGKLDKFPHIDSSADPQTRLVLTSSTTKPSCVEGDSADVFRSSLPSPDDGTDFWRSTLACHGQAIDVPMLTPFHFPVNFQKPVWQIFRIFVLRSGPPPTESEGAGLQVWW</sequence>
<dbReference type="Gene3D" id="1.20.1070.10">
    <property type="entry name" value="Rhodopsin 7-helix transmembrane proteins"/>
    <property type="match status" value="1"/>
</dbReference>
<dbReference type="VEuPathDB" id="VectorBase:AATE012599"/>
<organism evidence="1">
    <name type="scientific">Anopheles atroparvus</name>
    <name type="common">European mosquito</name>
    <dbReference type="NCBI Taxonomy" id="41427"/>
    <lineage>
        <taxon>Eukaryota</taxon>
        <taxon>Metazoa</taxon>
        <taxon>Ecdysozoa</taxon>
        <taxon>Arthropoda</taxon>
        <taxon>Hexapoda</taxon>
        <taxon>Insecta</taxon>
        <taxon>Pterygota</taxon>
        <taxon>Neoptera</taxon>
        <taxon>Endopterygota</taxon>
        <taxon>Diptera</taxon>
        <taxon>Nematocera</taxon>
        <taxon>Culicoidea</taxon>
        <taxon>Culicidae</taxon>
        <taxon>Anophelinae</taxon>
        <taxon>Anopheles</taxon>
    </lineage>
</organism>
<dbReference type="EnsemblMetazoa" id="AATE012599-RA">
    <property type="protein sequence ID" value="AATE012599-PA.1"/>
    <property type="gene ID" value="AATE012599"/>
</dbReference>
<dbReference type="SUPFAM" id="SSF81321">
    <property type="entry name" value="Family A G protein-coupled receptor-like"/>
    <property type="match status" value="1"/>
</dbReference>
<name>A0A182J723_ANOAO</name>